<name>A0A7C3LUG3_9BACT</name>
<dbReference type="Gene3D" id="3.40.720.10">
    <property type="entry name" value="Alkaline Phosphatase, subunit A"/>
    <property type="match status" value="1"/>
</dbReference>
<dbReference type="InterPro" id="IPR017850">
    <property type="entry name" value="Alkaline_phosphatase_core_sf"/>
</dbReference>
<sequence length="538" mass="58737">MFLDIPDGPVDPDGQTGNPGTGPGARHPGTGAFVNPRIVVLGLSGLSQDLIHRLGRAGWLPNLEDLLGQGGVYPLDASLPPFVDAEWTALLAGADPGTTGFLEGSRKKAGSYFSEKASVAAFEQLSGSLFMGRPEDEALFLDVPLGGVLAEADDRDDAVRVVSRNRRGSWSEELFSAPLDRPDVLPEKPGAQGLLEDPRVFIEAMTRKTILQGLALSCLSKRSSPALVVAAFGGLDRILSRFYRDIRLLCQGFERPGVKEPLRLFFRVLDDAVGRVLSGHRGDTLLLLVSGHGYGPLKKSLNLNAFLAERNFLALRKSGPRSALLHRVVSPILRGMGVRREPIRRILDRIGLGRVAERVGEPLSSEIGHIDWARTRAFALTRTGIYLNMRGTDPRGTLRPGSEARDLGEEIIRSLKGLLDPETCRPVIRDVRWREHLYDGPRTGELPHLIVSEWDPAYGIEDWRMPKPEGEVFSSPRGRTGSPVRPGFLCLPGIFPGFSFSAPLPIARIAPGIRRMLDLKTSAFPPENPHPPFMAEGV</sequence>
<dbReference type="SUPFAM" id="SSF53649">
    <property type="entry name" value="Alkaline phosphatase-like"/>
    <property type="match status" value="1"/>
</dbReference>
<dbReference type="EMBL" id="DTMM01000171">
    <property type="protein sequence ID" value="HFT93907.1"/>
    <property type="molecule type" value="Genomic_DNA"/>
</dbReference>
<organism evidence="2">
    <name type="scientific">Leptospirillum ferriphilum</name>
    <dbReference type="NCBI Taxonomy" id="178606"/>
    <lineage>
        <taxon>Bacteria</taxon>
        <taxon>Pseudomonadati</taxon>
        <taxon>Nitrospirota</taxon>
        <taxon>Nitrospiria</taxon>
        <taxon>Nitrospirales</taxon>
        <taxon>Nitrospiraceae</taxon>
        <taxon>Leptospirillum</taxon>
    </lineage>
</organism>
<evidence type="ECO:0008006" key="3">
    <source>
        <dbReference type="Google" id="ProtNLM"/>
    </source>
</evidence>
<proteinExistence type="predicted"/>
<evidence type="ECO:0000256" key="1">
    <source>
        <dbReference type="SAM" id="MobiDB-lite"/>
    </source>
</evidence>
<feature type="region of interest" description="Disordered" evidence="1">
    <location>
        <begin position="1"/>
        <end position="29"/>
    </location>
</feature>
<protein>
    <recommendedName>
        <fullName evidence="3">Type I phosphodiesterase / nucleotide pyrophosphatase</fullName>
    </recommendedName>
</protein>
<gene>
    <name evidence="2" type="ORF">ENX03_08250</name>
</gene>
<dbReference type="AlphaFoldDB" id="A0A7C3LUG3"/>
<reference evidence="2" key="1">
    <citation type="journal article" date="2020" name="mSystems">
        <title>Genome- and Community-Level Interaction Insights into Carbon Utilization and Element Cycling Functions of Hydrothermarchaeota in Hydrothermal Sediment.</title>
        <authorList>
            <person name="Zhou Z."/>
            <person name="Liu Y."/>
            <person name="Xu W."/>
            <person name="Pan J."/>
            <person name="Luo Z.H."/>
            <person name="Li M."/>
        </authorList>
    </citation>
    <scope>NUCLEOTIDE SEQUENCE [LARGE SCALE GENOMIC DNA]</scope>
    <source>
        <strain evidence="2">SpSt-902</strain>
    </source>
</reference>
<comment type="caution">
    <text evidence="2">The sequence shown here is derived from an EMBL/GenBank/DDBJ whole genome shotgun (WGS) entry which is preliminary data.</text>
</comment>
<accession>A0A7C3LUG3</accession>
<evidence type="ECO:0000313" key="2">
    <source>
        <dbReference type="EMBL" id="HFT93907.1"/>
    </source>
</evidence>